<keyword evidence="2" id="KW-1185">Reference proteome</keyword>
<organism evidence="1 2">
    <name type="scientific">Ascobolus immersus RN42</name>
    <dbReference type="NCBI Taxonomy" id="1160509"/>
    <lineage>
        <taxon>Eukaryota</taxon>
        <taxon>Fungi</taxon>
        <taxon>Dikarya</taxon>
        <taxon>Ascomycota</taxon>
        <taxon>Pezizomycotina</taxon>
        <taxon>Pezizomycetes</taxon>
        <taxon>Pezizales</taxon>
        <taxon>Ascobolaceae</taxon>
        <taxon>Ascobolus</taxon>
    </lineage>
</organism>
<dbReference type="OrthoDB" id="6350321at2759"/>
<dbReference type="CDD" id="cd18186">
    <property type="entry name" value="BTB_POZ_ZBTB_KLHL-like"/>
    <property type="match status" value="1"/>
</dbReference>
<dbReference type="InterPro" id="IPR011333">
    <property type="entry name" value="SKP1/BTB/POZ_sf"/>
</dbReference>
<evidence type="ECO:0000313" key="2">
    <source>
        <dbReference type="Proteomes" id="UP000275078"/>
    </source>
</evidence>
<dbReference type="Proteomes" id="UP000275078">
    <property type="component" value="Unassembled WGS sequence"/>
</dbReference>
<proteinExistence type="predicted"/>
<dbReference type="EMBL" id="ML119814">
    <property type="protein sequence ID" value="RPA73643.1"/>
    <property type="molecule type" value="Genomic_DNA"/>
</dbReference>
<name>A0A3N4HI55_ASCIM</name>
<sequence length="362" mass="40767">MSYKINETTVPILPSALCSSPTITICLRQPPTSEDRSSSDRQDLLAALAGTQIGSSSFQSDDIETDACTDPFPSAESLSDSKVDTTEMPTFQVHVAALVSQSLYFKGLMSFDGLEKSENRVIFECPTDCDPELNKLAWQCWVDFIYNGTYCIDNYRYQAYKRNVFESSEDGSQNRAADGDAMIFVSILYVLGDKLIAETFQKELLKDMFALISSSQEVHSKYLGIRTDEDTQKIASLEWSHIAEMVDIVFSGTSYKSFARREAPGESEPQAEEPSRNKEAFPVLRFKNRKAWLGREYMRNLMAAQMCYFWPFASSDELSNEHTFAILKNSPDIQQLLLCYLLDPALSGQPLHTFPLSDFGLD</sequence>
<dbReference type="AlphaFoldDB" id="A0A3N4HI55"/>
<accession>A0A3N4HI55</accession>
<reference evidence="1 2" key="1">
    <citation type="journal article" date="2018" name="Nat. Ecol. Evol.">
        <title>Pezizomycetes genomes reveal the molecular basis of ectomycorrhizal truffle lifestyle.</title>
        <authorList>
            <person name="Murat C."/>
            <person name="Payen T."/>
            <person name="Noel B."/>
            <person name="Kuo A."/>
            <person name="Morin E."/>
            <person name="Chen J."/>
            <person name="Kohler A."/>
            <person name="Krizsan K."/>
            <person name="Balestrini R."/>
            <person name="Da Silva C."/>
            <person name="Montanini B."/>
            <person name="Hainaut M."/>
            <person name="Levati E."/>
            <person name="Barry K.W."/>
            <person name="Belfiori B."/>
            <person name="Cichocki N."/>
            <person name="Clum A."/>
            <person name="Dockter R.B."/>
            <person name="Fauchery L."/>
            <person name="Guy J."/>
            <person name="Iotti M."/>
            <person name="Le Tacon F."/>
            <person name="Lindquist E.A."/>
            <person name="Lipzen A."/>
            <person name="Malagnac F."/>
            <person name="Mello A."/>
            <person name="Molinier V."/>
            <person name="Miyauchi S."/>
            <person name="Poulain J."/>
            <person name="Riccioni C."/>
            <person name="Rubini A."/>
            <person name="Sitrit Y."/>
            <person name="Splivallo R."/>
            <person name="Traeger S."/>
            <person name="Wang M."/>
            <person name="Zifcakova L."/>
            <person name="Wipf D."/>
            <person name="Zambonelli A."/>
            <person name="Paolocci F."/>
            <person name="Nowrousian M."/>
            <person name="Ottonello S."/>
            <person name="Baldrian P."/>
            <person name="Spatafora J.W."/>
            <person name="Henrissat B."/>
            <person name="Nagy L.G."/>
            <person name="Aury J.M."/>
            <person name="Wincker P."/>
            <person name="Grigoriev I.V."/>
            <person name="Bonfante P."/>
            <person name="Martin F.M."/>
        </authorList>
    </citation>
    <scope>NUCLEOTIDE SEQUENCE [LARGE SCALE GENOMIC DNA]</scope>
    <source>
        <strain evidence="1 2">RN42</strain>
    </source>
</reference>
<evidence type="ECO:0008006" key="3">
    <source>
        <dbReference type="Google" id="ProtNLM"/>
    </source>
</evidence>
<dbReference type="Gene3D" id="3.30.710.10">
    <property type="entry name" value="Potassium Channel Kv1.1, Chain A"/>
    <property type="match status" value="1"/>
</dbReference>
<protein>
    <recommendedName>
        <fullName evidence="3">BTB domain-containing protein</fullName>
    </recommendedName>
</protein>
<evidence type="ECO:0000313" key="1">
    <source>
        <dbReference type="EMBL" id="RPA73643.1"/>
    </source>
</evidence>
<gene>
    <name evidence="1" type="ORF">BJ508DRAFT_366626</name>
</gene>